<gene>
    <name evidence="2" type="ORF">SAMN06265222_12822</name>
</gene>
<organism evidence="2 3">
    <name type="scientific">Neorhodopirellula lusitana</name>
    <dbReference type="NCBI Taxonomy" id="445327"/>
    <lineage>
        <taxon>Bacteria</taxon>
        <taxon>Pseudomonadati</taxon>
        <taxon>Planctomycetota</taxon>
        <taxon>Planctomycetia</taxon>
        <taxon>Pirellulales</taxon>
        <taxon>Pirellulaceae</taxon>
        <taxon>Neorhodopirellula</taxon>
    </lineage>
</organism>
<proteinExistence type="predicted"/>
<keyword evidence="3" id="KW-1185">Reference proteome</keyword>
<protein>
    <submittedName>
        <fullName evidence="2">Uncharacterized protein</fullName>
    </submittedName>
</protein>
<feature type="region of interest" description="Disordered" evidence="1">
    <location>
        <begin position="1"/>
        <end position="29"/>
    </location>
</feature>
<evidence type="ECO:0000313" key="3">
    <source>
        <dbReference type="Proteomes" id="UP001158067"/>
    </source>
</evidence>
<sequence length="85" mass="9606">MRWRRSGGLTGGAEAIGSRSGRQRFHAGDVNHDIRENAPVTQTWTTVPRKGKFKLRHLNGVNVHDSALSILDSDQHWVRKMFMPA</sequence>
<dbReference type="Proteomes" id="UP001158067">
    <property type="component" value="Unassembled WGS sequence"/>
</dbReference>
<evidence type="ECO:0000256" key="1">
    <source>
        <dbReference type="SAM" id="MobiDB-lite"/>
    </source>
</evidence>
<name>A0ABY1QTP6_9BACT</name>
<reference evidence="2 3" key="1">
    <citation type="submission" date="2017-05" db="EMBL/GenBank/DDBJ databases">
        <authorList>
            <person name="Varghese N."/>
            <person name="Submissions S."/>
        </authorList>
    </citation>
    <scope>NUCLEOTIDE SEQUENCE [LARGE SCALE GENOMIC DNA]</scope>
    <source>
        <strain evidence="2 3">DSM 25457</strain>
    </source>
</reference>
<evidence type="ECO:0000313" key="2">
    <source>
        <dbReference type="EMBL" id="SMP78866.1"/>
    </source>
</evidence>
<accession>A0ABY1QTP6</accession>
<comment type="caution">
    <text evidence="2">The sequence shown here is derived from an EMBL/GenBank/DDBJ whole genome shotgun (WGS) entry which is preliminary data.</text>
</comment>
<dbReference type="EMBL" id="FXUG01000028">
    <property type="protein sequence ID" value="SMP78866.1"/>
    <property type="molecule type" value="Genomic_DNA"/>
</dbReference>